<keyword evidence="1" id="KW-0949">S-adenosyl-L-methionine</keyword>
<gene>
    <name evidence="5" type="ORF">METZ01_LOCUS331711</name>
</gene>
<evidence type="ECO:0000256" key="4">
    <source>
        <dbReference type="ARBA" id="ARBA00023014"/>
    </source>
</evidence>
<reference evidence="5" key="1">
    <citation type="submission" date="2018-05" db="EMBL/GenBank/DDBJ databases">
        <authorList>
            <person name="Lanie J.A."/>
            <person name="Ng W.-L."/>
            <person name="Kazmierczak K.M."/>
            <person name="Andrzejewski T.M."/>
            <person name="Davidsen T.M."/>
            <person name="Wayne K.J."/>
            <person name="Tettelin H."/>
            <person name="Glass J.I."/>
            <person name="Rusch D."/>
            <person name="Podicherti R."/>
            <person name="Tsui H.-C.T."/>
            <person name="Winkler M.E."/>
        </authorList>
    </citation>
    <scope>NUCLEOTIDE SEQUENCE</scope>
</reference>
<dbReference type="GO" id="GO:0046872">
    <property type="term" value="F:metal ion binding"/>
    <property type="evidence" value="ECO:0007669"/>
    <property type="project" value="UniProtKB-KW"/>
</dbReference>
<evidence type="ECO:0000313" key="5">
    <source>
        <dbReference type="EMBL" id="SVC78857.1"/>
    </source>
</evidence>
<dbReference type="GO" id="GO:0051536">
    <property type="term" value="F:iron-sulfur cluster binding"/>
    <property type="evidence" value="ECO:0007669"/>
    <property type="project" value="UniProtKB-KW"/>
</dbReference>
<dbReference type="Gene3D" id="3.20.20.70">
    <property type="entry name" value="Aldolase class I"/>
    <property type="match status" value="1"/>
</dbReference>
<keyword evidence="3" id="KW-0408">Iron</keyword>
<keyword evidence="4" id="KW-0411">Iron-sulfur</keyword>
<dbReference type="InterPro" id="IPR007197">
    <property type="entry name" value="rSAM"/>
</dbReference>
<dbReference type="InterPro" id="IPR058240">
    <property type="entry name" value="rSAM_sf"/>
</dbReference>
<dbReference type="AlphaFoldDB" id="A0A382Q176"/>
<dbReference type="SFLD" id="SFLDS00029">
    <property type="entry name" value="Radical_SAM"/>
    <property type="match status" value="1"/>
</dbReference>
<sequence length="227" mass="26017">MLSIFVETSCNRYNRDECEFCHVYEPLMEHPVSEWHLTAQQARVMADKIQRVEVLNTLAQQEINLTGGEASQNPDIVEICKVFQTVTPHVCLHTNLDMLSEKSKRWQRLLGIIDLGGRVDITLYPTAWEGAQKHFLEEMLKLQNKLIVNVVYESLADLQNQIGLLLDFFKEKNYTHVTELLKTYAGKIETLTNNHPNCDEKLFTVSMGDTEAFASKPEFIFGISLLP</sequence>
<dbReference type="SUPFAM" id="SSF102114">
    <property type="entry name" value="Radical SAM enzymes"/>
    <property type="match status" value="1"/>
</dbReference>
<dbReference type="EMBL" id="UINC01110980">
    <property type="protein sequence ID" value="SVC78857.1"/>
    <property type="molecule type" value="Genomic_DNA"/>
</dbReference>
<dbReference type="GO" id="GO:0003824">
    <property type="term" value="F:catalytic activity"/>
    <property type="evidence" value="ECO:0007669"/>
    <property type="project" value="InterPro"/>
</dbReference>
<protein>
    <recommendedName>
        <fullName evidence="6">Radical SAM core domain-containing protein</fullName>
    </recommendedName>
</protein>
<feature type="non-terminal residue" evidence="5">
    <location>
        <position position="227"/>
    </location>
</feature>
<name>A0A382Q176_9ZZZZ</name>
<proteinExistence type="predicted"/>
<evidence type="ECO:0008006" key="6">
    <source>
        <dbReference type="Google" id="ProtNLM"/>
    </source>
</evidence>
<organism evidence="5">
    <name type="scientific">marine metagenome</name>
    <dbReference type="NCBI Taxonomy" id="408172"/>
    <lineage>
        <taxon>unclassified sequences</taxon>
        <taxon>metagenomes</taxon>
        <taxon>ecological metagenomes</taxon>
    </lineage>
</organism>
<evidence type="ECO:0000256" key="3">
    <source>
        <dbReference type="ARBA" id="ARBA00023004"/>
    </source>
</evidence>
<accession>A0A382Q176</accession>
<keyword evidence="2" id="KW-0479">Metal-binding</keyword>
<evidence type="ECO:0000256" key="1">
    <source>
        <dbReference type="ARBA" id="ARBA00022691"/>
    </source>
</evidence>
<evidence type="ECO:0000256" key="2">
    <source>
        <dbReference type="ARBA" id="ARBA00022723"/>
    </source>
</evidence>
<dbReference type="InterPro" id="IPR013785">
    <property type="entry name" value="Aldolase_TIM"/>
</dbReference>